<evidence type="ECO:0000256" key="2">
    <source>
        <dbReference type="ARBA" id="ARBA00022448"/>
    </source>
</evidence>
<feature type="transmembrane region" description="Helical" evidence="7">
    <location>
        <begin position="192"/>
        <end position="213"/>
    </location>
</feature>
<gene>
    <name evidence="9" type="ORF">SD1D_0263</name>
</gene>
<organism evidence="9 10">
    <name type="scientific">Herbinix luporum</name>
    <dbReference type="NCBI Taxonomy" id="1679721"/>
    <lineage>
        <taxon>Bacteria</taxon>
        <taxon>Bacillati</taxon>
        <taxon>Bacillota</taxon>
        <taxon>Clostridia</taxon>
        <taxon>Lachnospirales</taxon>
        <taxon>Lachnospiraceae</taxon>
        <taxon>Herbinix</taxon>
    </lineage>
</organism>
<dbReference type="AlphaFoldDB" id="A0A0K8J2D9"/>
<proteinExistence type="inferred from homology"/>
<name>A0A0K8J2D9_9FIRM</name>
<dbReference type="PANTHER" id="PTHR43744">
    <property type="entry name" value="ABC TRANSPORTER PERMEASE PROTEIN MG189-RELATED-RELATED"/>
    <property type="match status" value="1"/>
</dbReference>
<dbReference type="RefSeq" id="WP_242955236.1">
    <property type="nucleotide sequence ID" value="NZ_DUPS01000044.1"/>
</dbReference>
<dbReference type="EMBL" id="LN879430">
    <property type="protein sequence ID" value="CUH91816.1"/>
    <property type="molecule type" value="Genomic_DNA"/>
</dbReference>
<dbReference type="PANTHER" id="PTHR43744:SF8">
    <property type="entry name" value="SN-GLYCEROL-3-PHOSPHATE TRANSPORT SYSTEM PERMEASE PROTEIN UGPE"/>
    <property type="match status" value="1"/>
</dbReference>
<feature type="domain" description="ABC transmembrane type-1" evidence="8">
    <location>
        <begin position="110"/>
        <end position="332"/>
    </location>
</feature>
<keyword evidence="4 7" id="KW-0812">Transmembrane</keyword>
<dbReference type="InterPro" id="IPR000515">
    <property type="entry name" value="MetI-like"/>
</dbReference>
<evidence type="ECO:0000256" key="6">
    <source>
        <dbReference type="ARBA" id="ARBA00023136"/>
    </source>
</evidence>
<dbReference type="CDD" id="cd06261">
    <property type="entry name" value="TM_PBP2"/>
    <property type="match status" value="1"/>
</dbReference>
<keyword evidence="10" id="KW-1185">Reference proteome</keyword>
<dbReference type="Proteomes" id="UP000196053">
    <property type="component" value="Chromosome I"/>
</dbReference>
<sequence>MIKMKNIILKKSNKVKHVKNESLRSFWERNRLSEGYLLKKTIANGTLKFCRAVMLFGLAFLILQPILSKISVSFMEERDLYDATVINIPRNWTLANYELSSKLMNYPKSLISTLLISLLIALVQLASTTLVAYGFARYNFPGKKILFAAVILSIVIPPQTILTALYLNFRYFDVFGIIELIRGKSLNLLNSIWPYVMMSAGCMGLKNGLYIFMLRQYFRGIPKEMEEAAYVDGCGKLKTFLLIMLPDAKPMLTSIFLFAYVWQWTDSFYSSLFLRKYGLLANAVAGLGDNLMTYIQNISNRTAFPSTAYTQAMISTGTLMVIIPLIIIYLVAQKGFVESLAQAGIKM</sequence>
<keyword evidence="3" id="KW-1003">Cell membrane</keyword>
<dbReference type="Pfam" id="PF00528">
    <property type="entry name" value="BPD_transp_1"/>
    <property type="match status" value="1"/>
</dbReference>
<comment type="similarity">
    <text evidence="7">Belongs to the binding-protein-dependent transport system permease family.</text>
</comment>
<dbReference type="GO" id="GO:0055085">
    <property type="term" value="P:transmembrane transport"/>
    <property type="evidence" value="ECO:0007669"/>
    <property type="project" value="InterPro"/>
</dbReference>
<protein>
    <recommendedName>
        <fullName evidence="8">ABC transmembrane type-1 domain-containing protein</fullName>
    </recommendedName>
</protein>
<dbReference type="KEGG" id="hsd:SD1D_0263"/>
<evidence type="ECO:0000256" key="5">
    <source>
        <dbReference type="ARBA" id="ARBA00022989"/>
    </source>
</evidence>
<feature type="transmembrane region" description="Helical" evidence="7">
    <location>
        <begin position="49"/>
        <end position="67"/>
    </location>
</feature>
<keyword evidence="5 7" id="KW-1133">Transmembrane helix</keyword>
<feature type="transmembrane region" description="Helical" evidence="7">
    <location>
        <begin position="312"/>
        <end position="332"/>
    </location>
</feature>
<evidence type="ECO:0000259" key="8">
    <source>
        <dbReference type="PROSITE" id="PS50928"/>
    </source>
</evidence>
<dbReference type="GO" id="GO:0005886">
    <property type="term" value="C:plasma membrane"/>
    <property type="evidence" value="ECO:0007669"/>
    <property type="project" value="UniProtKB-SubCell"/>
</dbReference>
<keyword evidence="6 7" id="KW-0472">Membrane</keyword>
<evidence type="ECO:0000256" key="1">
    <source>
        <dbReference type="ARBA" id="ARBA00004651"/>
    </source>
</evidence>
<reference evidence="10" key="1">
    <citation type="submission" date="2015-09" db="EMBL/GenBank/DDBJ databases">
        <authorList>
            <person name="Wibberg D."/>
        </authorList>
    </citation>
    <scope>NUCLEOTIDE SEQUENCE [LARGE SCALE GENOMIC DNA]</scope>
    <source>
        <strain evidence="10">SD1D</strain>
    </source>
</reference>
<comment type="subcellular location">
    <subcellularLocation>
        <location evidence="1 7">Cell membrane</location>
        <topology evidence="1 7">Multi-pass membrane protein</topology>
    </subcellularLocation>
</comment>
<feature type="transmembrane region" description="Helical" evidence="7">
    <location>
        <begin position="110"/>
        <end position="133"/>
    </location>
</feature>
<feature type="transmembrane region" description="Helical" evidence="7">
    <location>
        <begin position="145"/>
        <end position="167"/>
    </location>
</feature>
<feature type="transmembrane region" description="Helical" evidence="7">
    <location>
        <begin position="240"/>
        <end position="262"/>
    </location>
</feature>
<dbReference type="Gene3D" id="1.10.3720.10">
    <property type="entry name" value="MetI-like"/>
    <property type="match status" value="1"/>
</dbReference>
<dbReference type="InterPro" id="IPR035906">
    <property type="entry name" value="MetI-like_sf"/>
</dbReference>
<evidence type="ECO:0000313" key="9">
    <source>
        <dbReference type="EMBL" id="CUH91816.1"/>
    </source>
</evidence>
<evidence type="ECO:0000256" key="4">
    <source>
        <dbReference type="ARBA" id="ARBA00022692"/>
    </source>
</evidence>
<evidence type="ECO:0000256" key="7">
    <source>
        <dbReference type="RuleBase" id="RU363032"/>
    </source>
</evidence>
<evidence type="ECO:0000256" key="3">
    <source>
        <dbReference type="ARBA" id="ARBA00022475"/>
    </source>
</evidence>
<evidence type="ECO:0000313" key="10">
    <source>
        <dbReference type="Proteomes" id="UP000196053"/>
    </source>
</evidence>
<dbReference type="SUPFAM" id="SSF161098">
    <property type="entry name" value="MetI-like"/>
    <property type="match status" value="1"/>
</dbReference>
<keyword evidence="2 7" id="KW-0813">Transport</keyword>
<dbReference type="PROSITE" id="PS50928">
    <property type="entry name" value="ABC_TM1"/>
    <property type="match status" value="1"/>
</dbReference>
<accession>A0A0K8J2D9</accession>